<feature type="domain" description="Haemolysin activator HlyB C-terminal" evidence="5">
    <location>
        <begin position="227"/>
        <end position="548"/>
    </location>
</feature>
<keyword evidence="2" id="KW-0812">Transmembrane</keyword>
<keyword evidence="3" id="KW-0998">Cell outer membrane</keyword>
<organism evidence="7 8">
    <name type="scientific">Cohaesibacter gelatinilyticus</name>
    <dbReference type="NCBI Taxonomy" id="372072"/>
    <lineage>
        <taxon>Bacteria</taxon>
        <taxon>Pseudomonadati</taxon>
        <taxon>Pseudomonadota</taxon>
        <taxon>Alphaproteobacteria</taxon>
        <taxon>Hyphomicrobiales</taxon>
        <taxon>Cohaesibacteraceae</taxon>
    </lineage>
</organism>
<dbReference type="InterPro" id="IPR005565">
    <property type="entry name" value="Hemolysn_activator_HlyB_C"/>
</dbReference>
<evidence type="ECO:0000313" key="7">
    <source>
        <dbReference type="EMBL" id="SNZ19217.1"/>
    </source>
</evidence>
<reference evidence="7 8" key="1">
    <citation type="submission" date="2017-09" db="EMBL/GenBank/DDBJ databases">
        <authorList>
            <person name="Ehlers B."/>
            <person name="Leendertz F.H."/>
        </authorList>
    </citation>
    <scope>NUCLEOTIDE SEQUENCE [LARGE SCALE GENOMIC DNA]</scope>
    <source>
        <strain evidence="7 8">DSM 18289</strain>
    </source>
</reference>
<dbReference type="GO" id="GO:0046819">
    <property type="term" value="P:protein secretion by the type V secretion system"/>
    <property type="evidence" value="ECO:0007669"/>
    <property type="project" value="TreeGrafter"/>
</dbReference>
<evidence type="ECO:0000259" key="6">
    <source>
        <dbReference type="Pfam" id="PF08479"/>
    </source>
</evidence>
<evidence type="ECO:0000256" key="1">
    <source>
        <dbReference type="ARBA" id="ARBA00022452"/>
    </source>
</evidence>
<evidence type="ECO:0000256" key="2">
    <source>
        <dbReference type="ARBA" id="ARBA00022692"/>
    </source>
</evidence>
<feature type="domain" description="Polypeptide-transport-associated ShlB-type" evidence="6">
    <location>
        <begin position="89"/>
        <end position="161"/>
    </location>
</feature>
<dbReference type="InterPro" id="IPR013686">
    <property type="entry name" value="Polypept-transport_assoc_ShlB"/>
</dbReference>
<evidence type="ECO:0000256" key="4">
    <source>
        <dbReference type="SAM" id="MobiDB-lite"/>
    </source>
</evidence>
<dbReference type="Pfam" id="PF08479">
    <property type="entry name" value="POTRA_2"/>
    <property type="match status" value="1"/>
</dbReference>
<dbReference type="InterPro" id="IPR051544">
    <property type="entry name" value="TPS_OM_transporter"/>
</dbReference>
<proteinExistence type="predicted"/>
<dbReference type="EMBL" id="OBEL01000002">
    <property type="protein sequence ID" value="SNZ19217.1"/>
    <property type="molecule type" value="Genomic_DNA"/>
</dbReference>
<evidence type="ECO:0000259" key="5">
    <source>
        <dbReference type="Pfam" id="PF03865"/>
    </source>
</evidence>
<dbReference type="PANTHER" id="PTHR34597:SF3">
    <property type="entry name" value="OUTER MEMBRANE TRANSPORTER CDIB"/>
    <property type="match status" value="1"/>
</dbReference>
<evidence type="ECO:0000256" key="3">
    <source>
        <dbReference type="ARBA" id="ARBA00023237"/>
    </source>
</evidence>
<keyword evidence="1" id="KW-0472">Membrane</keyword>
<dbReference type="Pfam" id="PF03865">
    <property type="entry name" value="ShlB"/>
    <property type="match status" value="1"/>
</dbReference>
<evidence type="ECO:0000313" key="8">
    <source>
        <dbReference type="Proteomes" id="UP000219439"/>
    </source>
</evidence>
<protein>
    <submittedName>
        <fullName evidence="7">Hemolysin activation/secretion protein</fullName>
    </submittedName>
</protein>
<dbReference type="GO" id="GO:0008320">
    <property type="term" value="F:protein transmembrane transporter activity"/>
    <property type="evidence" value="ECO:0007669"/>
    <property type="project" value="TreeGrafter"/>
</dbReference>
<accession>A0A285PDA8</accession>
<keyword evidence="8" id="KW-1185">Reference proteome</keyword>
<feature type="region of interest" description="Disordered" evidence="4">
    <location>
        <begin position="38"/>
        <end position="63"/>
    </location>
</feature>
<keyword evidence="1" id="KW-1134">Transmembrane beta strand</keyword>
<feature type="compositionally biased region" description="Polar residues" evidence="4">
    <location>
        <begin position="42"/>
        <end position="62"/>
    </location>
</feature>
<dbReference type="GO" id="GO:0098046">
    <property type="term" value="C:type V protein secretion system complex"/>
    <property type="evidence" value="ECO:0007669"/>
    <property type="project" value="TreeGrafter"/>
</dbReference>
<gene>
    <name evidence="7" type="ORF">SAMN06265368_2297</name>
</gene>
<dbReference type="PANTHER" id="PTHR34597">
    <property type="entry name" value="SLR1661 PROTEIN"/>
    <property type="match status" value="1"/>
</dbReference>
<name>A0A285PDA8_9HYPH</name>
<dbReference type="Proteomes" id="UP000219439">
    <property type="component" value="Unassembled WGS sequence"/>
</dbReference>
<dbReference type="AlphaFoldDB" id="A0A285PDA8"/>
<dbReference type="Gene3D" id="2.40.160.50">
    <property type="entry name" value="membrane protein fhac: a member of the omp85/tpsb transporter family"/>
    <property type="match status" value="1"/>
</dbReference>
<sequence length="586" mass="63925">MPLRVRSSFSRSSFASYLIASTALLLLATTSPYAIERHPAPSVSSERITSLPGNTTQLSNGGDETPLGVAVSGIVVNDSVANLPAHNVQGVAIQSANPTINQDALHQILGKYLGQPLSFKLIGDIRKDIVSHMRANDRPLVAVVVPPQEITGGTLRIAVLPFKLGDKKVERIPSDHQRTGEEEILNEVRAQSGDEINSAELISDLNWLNRSPYRKVGVIFSEGGKPGSTDLTLTLRDDKPWQVFGGYTNSGTKSTGYHRLFGGFAAELPWDALISYQMVASPDTLFSDGSLFQLDGKKAYLSNAFAYTQHLEDRSKLTLTGNHIRTRAKLTHPFVQDSKITELGGEYAFPLERFSPIKEAFVGFDAKWQQVEREFNGTGLGPSNIDIYQLKAGLRGDWSKGRHSFDYELTGVLSPGGISGDNTNAAYRAFTNNQSAKARYAYLRGWMDYSLSLPSDFSFDLSTRLQLASDALPGLEQFDLGGRSSVRGYQTGEVAGDHGISIQAELHAPVFKQGQFAADLFAFADYGITRDIAASKDHELASLGLGVNTAFADHIALRTSWGHVLQAGTTTKKNDNRFDVILTMQF</sequence>
<dbReference type="Gene3D" id="3.10.20.310">
    <property type="entry name" value="membrane protein fhac"/>
    <property type="match status" value="1"/>
</dbReference>